<sequence>MPCQCKQKQRRQRMIGNQQRPSQTSGMQFEMIEEVVMELCFNINIRKCILPNKKDYLVKQKKQNEC</sequence>
<evidence type="ECO:0000313" key="2">
    <source>
        <dbReference type="EMBL" id="CAD8129298.1"/>
    </source>
</evidence>
<dbReference type="EMBL" id="CAJJDN010000214">
    <property type="protein sequence ID" value="CAD8129298.1"/>
    <property type="molecule type" value="Genomic_DNA"/>
</dbReference>
<name>A0A8S1RM19_9CILI</name>
<comment type="caution">
    <text evidence="2">The sequence shown here is derived from an EMBL/GenBank/DDBJ whole genome shotgun (WGS) entry which is preliminary data.</text>
</comment>
<evidence type="ECO:0000313" key="3">
    <source>
        <dbReference type="Proteomes" id="UP000692954"/>
    </source>
</evidence>
<accession>A0A8S1RM19</accession>
<keyword evidence="3" id="KW-1185">Reference proteome</keyword>
<feature type="compositionally biased region" description="Polar residues" evidence="1">
    <location>
        <begin position="15"/>
        <end position="25"/>
    </location>
</feature>
<organism evidence="2 3">
    <name type="scientific">Paramecium sonneborni</name>
    <dbReference type="NCBI Taxonomy" id="65129"/>
    <lineage>
        <taxon>Eukaryota</taxon>
        <taxon>Sar</taxon>
        <taxon>Alveolata</taxon>
        <taxon>Ciliophora</taxon>
        <taxon>Intramacronucleata</taxon>
        <taxon>Oligohymenophorea</taxon>
        <taxon>Peniculida</taxon>
        <taxon>Parameciidae</taxon>
        <taxon>Paramecium</taxon>
    </lineage>
</organism>
<dbReference type="AlphaFoldDB" id="A0A8S1RM19"/>
<protein>
    <submittedName>
        <fullName evidence="2">Uncharacterized protein</fullName>
    </submittedName>
</protein>
<reference evidence="2" key="1">
    <citation type="submission" date="2021-01" db="EMBL/GenBank/DDBJ databases">
        <authorList>
            <consortium name="Genoscope - CEA"/>
            <person name="William W."/>
        </authorList>
    </citation>
    <scope>NUCLEOTIDE SEQUENCE</scope>
</reference>
<gene>
    <name evidence="2" type="ORF">PSON_ATCC_30995.1.T2140022</name>
</gene>
<proteinExistence type="predicted"/>
<feature type="region of interest" description="Disordered" evidence="1">
    <location>
        <begin position="1"/>
        <end position="25"/>
    </location>
</feature>
<evidence type="ECO:0000256" key="1">
    <source>
        <dbReference type="SAM" id="MobiDB-lite"/>
    </source>
</evidence>
<dbReference type="Proteomes" id="UP000692954">
    <property type="component" value="Unassembled WGS sequence"/>
</dbReference>